<dbReference type="AlphaFoldDB" id="A0A484HJG1"/>
<dbReference type="InterPro" id="IPR038475">
    <property type="entry name" value="RecG_C_sf"/>
</dbReference>
<dbReference type="InterPro" id="IPR038461">
    <property type="entry name" value="Schlafen_AlbA_2_dom_sf"/>
</dbReference>
<organism evidence="2">
    <name type="scientific">uncultured Desulfobacteraceae bacterium</name>
    <dbReference type="NCBI Taxonomy" id="218296"/>
    <lineage>
        <taxon>Bacteria</taxon>
        <taxon>Pseudomonadati</taxon>
        <taxon>Thermodesulfobacteriota</taxon>
        <taxon>Desulfobacteria</taxon>
        <taxon>Desulfobacterales</taxon>
        <taxon>Desulfobacteraceae</taxon>
        <taxon>environmental samples</taxon>
    </lineage>
</organism>
<dbReference type="Pfam" id="PF04326">
    <property type="entry name" value="SLFN_AlbA_2"/>
    <property type="match status" value="1"/>
</dbReference>
<evidence type="ECO:0000259" key="1">
    <source>
        <dbReference type="Pfam" id="PF04326"/>
    </source>
</evidence>
<feature type="domain" description="Schlafen AlbA-2" evidence="1">
    <location>
        <begin position="14"/>
        <end position="133"/>
    </location>
</feature>
<reference evidence="2" key="1">
    <citation type="submission" date="2019-01" db="EMBL/GenBank/DDBJ databases">
        <authorList>
            <consortium name="Genoscope - CEA"/>
            <person name="William W."/>
        </authorList>
    </citation>
    <scope>NUCLEOTIDE SEQUENCE</scope>
    <source>
        <strain evidence="2">CR-1</strain>
    </source>
</reference>
<dbReference type="PANTHER" id="PTHR30595">
    <property type="entry name" value="GLPR-RELATED TRANSCRIPTIONAL REPRESSOR"/>
    <property type="match status" value="1"/>
</dbReference>
<dbReference type="Gene3D" id="3.30.950.30">
    <property type="entry name" value="Schlafen, AAA domain"/>
    <property type="match status" value="1"/>
</dbReference>
<protein>
    <recommendedName>
        <fullName evidence="1">Schlafen AlbA-2 domain-containing protein</fullName>
    </recommendedName>
</protein>
<dbReference type="PANTHER" id="PTHR30595:SF6">
    <property type="entry name" value="SCHLAFEN ALBA-2 DOMAIN-CONTAINING PROTEIN"/>
    <property type="match status" value="1"/>
</dbReference>
<sequence>MNKKELLELIEKGESSFVEFKSDTPDITAETIGEYVVCFANSKGGKILLGVEDDGAITGLQGRFPEYGKWISDAVQGWAHPNIIVDYEETPVGENLRVAVITVPMGVAKPYSKRKGKDAKERYYIRDVTTCRETDREELRRLFQSSGMIHYEATPVPRSKPEDLNETLLREYFSRIRDIGYDDRSKWLRLLIDNQMLSEEMGDVNCALAGLVLFGRKDRVKRLIPQSGVTAVEYDSPDADVAGRFRKEINGPLLSSFESSGSVVEEGVIDQAVNFVLRVRSKERIEGTRRVTEYAYPPGVLREVIVNAAAHRDYTIGGTNIGLWLYPDRLEVDSPGSLPNSITIERMKNGARYHRNQTIVEYLRDMDFIEGSGRGVSRKIIRGMIEHNGKEPDFELRGESLRVTLYA</sequence>
<dbReference type="EMBL" id="CAACVI010000002">
    <property type="protein sequence ID" value="VEN72989.1"/>
    <property type="molecule type" value="Genomic_DNA"/>
</dbReference>
<accession>A0A484HJG1</accession>
<dbReference type="Gene3D" id="3.30.565.60">
    <property type="match status" value="1"/>
</dbReference>
<evidence type="ECO:0000313" key="2">
    <source>
        <dbReference type="EMBL" id="VEN72989.1"/>
    </source>
</evidence>
<dbReference type="InterPro" id="IPR007421">
    <property type="entry name" value="Schlafen_AlbA_2_dom"/>
</dbReference>
<dbReference type="Pfam" id="PF13749">
    <property type="entry name" value="HATPase_c_4"/>
    <property type="match status" value="1"/>
</dbReference>
<gene>
    <name evidence="2" type="ORF">EPICR_100032</name>
</gene>
<name>A0A484HJG1_9BACT</name>
<proteinExistence type="predicted"/>